<name>A0ABW6R610_9NOCA</name>
<reference evidence="1 2" key="1">
    <citation type="submission" date="2024-10" db="EMBL/GenBank/DDBJ databases">
        <title>The Natural Products Discovery Center: Release of the First 8490 Sequenced Strains for Exploring Actinobacteria Biosynthetic Diversity.</title>
        <authorList>
            <person name="Kalkreuter E."/>
            <person name="Kautsar S.A."/>
            <person name="Yang D."/>
            <person name="Bader C.D."/>
            <person name="Teijaro C.N."/>
            <person name="Fluegel L."/>
            <person name="Davis C.M."/>
            <person name="Simpson J.R."/>
            <person name="Lauterbach L."/>
            <person name="Steele A.D."/>
            <person name="Gui C."/>
            <person name="Meng S."/>
            <person name="Li G."/>
            <person name="Viehrig K."/>
            <person name="Ye F."/>
            <person name="Su P."/>
            <person name="Kiefer A.F."/>
            <person name="Nichols A."/>
            <person name="Cepeda A.J."/>
            <person name="Yan W."/>
            <person name="Fan B."/>
            <person name="Jiang Y."/>
            <person name="Adhikari A."/>
            <person name="Zheng C.-J."/>
            <person name="Schuster L."/>
            <person name="Cowan T.M."/>
            <person name="Smanski M.J."/>
            <person name="Chevrette M.G."/>
            <person name="De Carvalho L.P.S."/>
            <person name="Shen B."/>
        </authorList>
    </citation>
    <scope>NUCLEOTIDE SEQUENCE [LARGE SCALE GENOMIC DNA]</scope>
    <source>
        <strain evidence="1 2">NPDC003040</strain>
    </source>
</reference>
<gene>
    <name evidence="1" type="ORF">ACFYV7_35690</name>
</gene>
<dbReference type="EMBL" id="JBIAPI010000013">
    <property type="protein sequence ID" value="MFF3228183.1"/>
    <property type="molecule type" value="Genomic_DNA"/>
</dbReference>
<sequence>MIAVDFADSASLEALLRASVLFKFECPQESHMFAGSPAYAEGVNRLLAAIISEHRQSGREAIANSWATTYLLANHPERLAFVKNYAQGLGKWASLDMSQRRDWVDVVAAPYKIREEEYEGLVN</sequence>
<dbReference type="Proteomes" id="UP001601948">
    <property type="component" value="Unassembled WGS sequence"/>
</dbReference>
<evidence type="ECO:0000313" key="1">
    <source>
        <dbReference type="EMBL" id="MFF3228183.1"/>
    </source>
</evidence>
<organism evidence="1 2">
    <name type="scientific">Nocardia suismassiliense</name>
    <dbReference type="NCBI Taxonomy" id="2077092"/>
    <lineage>
        <taxon>Bacteria</taxon>
        <taxon>Bacillati</taxon>
        <taxon>Actinomycetota</taxon>
        <taxon>Actinomycetes</taxon>
        <taxon>Mycobacteriales</taxon>
        <taxon>Nocardiaceae</taxon>
        <taxon>Nocardia</taxon>
    </lineage>
</organism>
<proteinExistence type="predicted"/>
<comment type="caution">
    <text evidence="1">The sequence shown here is derived from an EMBL/GenBank/DDBJ whole genome shotgun (WGS) entry which is preliminary data.</text>
</comment>
<dbReference type="RefSeq" id="WP_387724789.1">
    <property type="nucleotide sequence ID" value="NZ_JBIAPI010000013.1"/>
</dbReference>
<accession>A0ABW6R610</accession>
<evidence type="ECO:0000313" key="2">
    <source>
        <dbReference type="Proteomes" id="UP001601948"/>
    </source>
</evidence>
<protein>
    <submittedName>
        <fullName evidence="1">Uncharacterized protein</fullName>
    </submittedName>
</protein>
<keyword evidence="2" id="KW-1185">Reference proteome</keyword>